<sequence>MSFKNYCPCVYPQERNISGLDYRFDMKKKLVQFRRRVFRRLRVKSLKKDLGKLETRKSLLSNYHYKGKKKWYMNFQPLENVTIEQYWKYDKVTLKDILGSNINTSNDNYNTGLRKSKRYLKRIAKRILRGNPHESLTQNAFKWATYYYNTDEDSANSCINNLGSSLLSLSTLAIKDSEKLLKWKLKYSGNLKKLNKLKAQEAEKNSSTVRSTALAKKNKKSRRSKGSRDHKNDMAKSDNASGNYKIVLKSFNKGDKKGH</sequence>
<dbReference type="EMBL" id="KQ001732">
    <property type="protein sequence ID" value="KJP85339.1"/>
    <property type="molecule type" value="Genomic_DNA"/>
</dbReference>
<dbReference type="RefSeq" id="XP_012338068.1">
    <property type="nucleotide sequence ID" value="XM_012482645.1"/>
</dbReference>
<name>A0A0D9QEC9_PLAFR</name>
<keyword evidence="3" id="KW-1185">Reference proteome</keyword>
<protein>
    <submittedName>
        <fullName evidence="2">Uncharacterized protein</fullName>
    </submittedName>
</protein>
<evidence type="ECO:0000313" key="2">
    <source>
        <dbReference type="EMBL" id="KJP85339.1"/>
    </source>
</evidence>
<feature type="compositionally biased region" description="Basic residues" evidence="1">
    <location>
        <begin position="216"/>
        <end position="225"/>
    </location>
</feature>
<evidence type="ECO:0000256" key="1">
    <source>
        <dbReference type="SAM" id="MobiDB-lite"/>
    </source>
</evidence>
<dbReference type="OrthoDB" id="386616at2759"/>
<evidence type="ECO:0000313" key="3">
    <source>
        <dbReference type="Proteomes" id="UP000054561"/>
    </source>
</evidence>
<gene>
    <name evidence="2" type="ORF">AK88_05043</name>
</gene>
<reference evidence="2 3" key="1">
    <citation type="submission" date="2014-03" db="EMBL/GenBank/DDBJ databases">
        <title>The Genome Sequence of Plasmodium fragile nilgiri.</title>
        <authorList>
            <consortium name="The Broad Institute Genomics Platform"/>
            <consortium name="The Broad Institute Genome Sequencing Center for Infectious Disease"/>
            <person name="Neafsey D."/>
            <person name="Duraisingh M."/>
            <person name="Young S.K."/>
            <person name="Zeng Q."/>
            <person name="Gargeya S."/>
            <person name="Abouelleil A."/>
            <person name="Alvarado L."/>
            <person name="Chapman S.B."/>
            <person name="Gainer-Dewar J."/>
            <person name="Goldberg J."/>
            <person name="Griggs A."/>
            <person name="Gujja S."/>
            <person name="Hansen M."/>
            <person name="Howarth C."/>
            <person name="Imamovic A."/>
            <person name="Larimer J."/>
            <person name="Pearson M."/>
            <person name="Poon T.W."/>
            <person name="Priest M."/>
            <person name="Roberts A."/>
            <person name="Saif S."/>
            <person name="Shea T."/>
            <person name="Sykes S."/>
            <person name="Wortman J."/>
            <person name="Nusbaum C."/>
            <person name="Birren B."/>
        </authorList>
    </citation>
    <scope>NUCLEOTIDE SEQUENCE [LARGE SCALE GENOMIC DNA]</scope>
    <source>
        <strain evidence="3">nilgiri</strain>
    </source>
</reference>
<accession>A0A0D9QEC9</accession>
<dbReference type="VEuPathDB" id="PlasmoDB:AK88_05043"/>
<feature type="region of interest" description="Disordered" evidence="1">
    <location>
        <begin position="202"/>
        <end position="259"/>
    </location>
</feature>
<dbReference type="OMA" id="YWKYDKV"/>
<feature type="compositionally biased region" description="Basic and acidic residues" evidence="1">
    <location>
        <begin position="226"/>
        <end position="236"/>
    </location>
</feature>
<organism evidence="2 3">
    <name type="scientific">Plasmodium fragile</name>
    <dbReference type="NCBI Taxonomy" id="5857"/>
    <lineage>
        <taxon>Eukaryota</taxon>
        <taxon>Sar</taxon>
        <taxon>Alveolata</taxon>
        <taxon>Apicomplexa</taxon>
        <taxon>Aconoidasida</taxon>
        <taxon>Haemosporida</taxon>
        <taxon>Plasmodiidae</taxon>
        <taxon>Plasmodium</taxon>
        <taxon>Plasmodium (Plasmodium)</taxon>
    </lineage>
</organism>
<dbReference type="Proteomes" id="UP000054561">
    <property type="component" value="Unassembled WGS sequence"/>
</dbReference>
<dbReference type="AlphaFoldDB" id="A0A0D9QEC9"/>
<dbReference type="GeneID" id="24270357"/>
<proteinExistence type="predicted"/>